<dbReference type="PATRIC" id="fig|1538.10.peg.1447"/>
<accession>A0A162LA97</accession>
<gene>
    <name evidence="1" type="ORF">WY13_00942</name>
</gene>
<dbReference type="AlphaFoldDB" id="A0A162LA97"/>
<organism evidence="1 2">
    <name type="scientific">Clostridium ljungdahlii</name>
    <dbReference type="NCBI Taxonomy" id="1538"/>
    <lineage>
        <taxon>Bacteria</taxon>
        <taxon>Bacillati</taxon>
        <taxon>Bacillota</taxon>
        <taxon>Clostridia</taxon>
        <taxon>Eubacteriales</taxon>
        <taxon>Clostridiaceae</taxon>
        <taxon>Clostridium</taxon>
    </lineage>
</organism>
<dbReference type="InterPro" id="IPR041895">
    <property type="entry name" value="ArdA_dom1"/>
</dbReference>
<dbReference type="InterPro" id="IPR041893">
    <property type="entry name" value="ArdA_dom3"/>
</dbReference>
<dbReference type="Proteomes" id="UP000077407">
    <property type="component" value="Unassembled WGS sequence"/>
</dbReference>
<evidence type="ECO:0000313" key="1">
    <source>
        <dbReference type="EMBL" id="OAA90876.1"/>
    </source>
</evidence>
<proteinExistence type="predicted"/>
<name>A0A162LA97_9CLOT</name>
<evidence type="ECO:0000313" key="2">
    <source>
        <dbReference type="Proteomes" id="UP000077407"/>
    </source>
</evidence>
<comment type="caution">
    <text evidence="1">The sequence shown here is derived from an EMBL/GenBank/DDBJ whole genome shotgun (WGS) entry which is preliminary data.</text>
</comment>
<dbReference type="Gene3D" id="3.10.20.480">
    <property type="entry name" value="Antirestriction protein ArdA, domain 1"/>
    <property type="match status" value="1"/>
</dbReference>
<reference evidence="1 2" key="1">
    <citation type="journal article" date="2015" name="Biotechnol. Bioeng.">
        <title>Genome sequence and phenotypic characterization of Caulobacter segnis.</title>
        <authorList>
            <person name="Patel S."/>
            <person name="Fletcher B."/>
            <person name="Scott D.C."/>
            <person name="Ely B."/>
        </authorList>
    </citation>
    <scope>NUCLEOTIDE SEQUENCE [LARGE SCALE GENOMIC DNA]</scope>
    <source>
        <strain evidence="1 2">ERI-2</strain>
    </source>
</reference>
<dbReference type="Pfam" id="PF07275">
    <property type="entry name" value="ArdA"/>
    <property type="match status" value="1"/>
</dbReference>
<dbReference type="Gene3D" id="1.10.10.1190">
    <property type="entry name" value="Antirestriction protein ArdA, domain 3"/>
    <property type="match status" value="1"/>
</dbReference>
<dbReference type="InterPro" id="IPR009899">
    <property type="entry name" value="ArdA"/>
</dbReference>
<sequence>MGEWLELPVSEEELNDCMRRIGIDGEEYEEYFITDYETDVDGLEIGEYSNLENLNDLAELLESLTEYDLKKVSSIIEWQGLELSEAIENLDNYNLNESVTNDEELGEYWLFESGCYEIPENLVPYIDCEKFGRELAMNGNGFMSNNGWIEEY</sequence>
<protein>
    <submittedName>
        <fullName evidence="1">Antirestriction protein (ArdA)</fullName>
    </submittedName>
</protein>
<dbReference type="EMBL" id="LITT01000009">
    <property type="protein sequence ID" value="OAA90876.1"/>
    <property type="molecule type" value="Genomic_DNA"/>
</dbReference>